<sequence>MVVSRQFTPTTNHHPLSVQTNGQLRVLGQVEVDHTPTPNMGYPETTPQNPTQGILKTALGIFSNPISEYYLTPHFKVWLRPPSQGESHPNLR</sequence>
<keyword evidence="2" id="KW-1185">Reference proteome</keyword>
<dbReference type="Proteomes" id="UP000596661">
    <property type="component" value="Chromosome 1"/>
</dbReference>
<proteinExistence type="predicted"/>
<evidence type="ECO:0000313" key="2">
    <source>
        <dbReference type="Proteomes" id="UP000596661"/>
    </source>
</evidence>
<dbReference type="EMBL" id="UZAU01000073">
    <property type="status" value="NOT_ANNOTATED_CDS"/>
    <property type="molecule type" value="Genomic_DNA"/>
</dbReference>
<dbReference type="Gramene" id="evm.model.01.2584">
    <property type="protein sequence ID" value="cds.evm.model.01.2584"/>
    <property type="gene ID" value="evm.TU.01.2584"/>
</dbReference>
<evidence type="ECO:0000313" key="1">
    <source>
        <dbReference type="EnsemblPlants" id="cds.evm.model.01.2584"/>
    </source>
</evidence>
<organism evidence="1 2">
    <name type="scientific">Cannabis sativa</name>
    <name type="common">Hemp</name>
    <name type="synonym">Marijuana</name>
    <dbReference type="NCBI Taxonomy" id="3483"/>
    <lineage>
        <taxon>Eukaryota</taxon>
        <taxon>Viridiplantae</taxon>
        <taxon>Streptophyta</taxon>
        <taxon>Embryophyta</taxon>
        <taxon>Tracheophyta</taxon>
        <taxon>Spermatophyta</taxon>
        <taxon>Magnoliopsida</taxon>
        <taxon>eudicotyledons</taxon>
        <taxon>Gunneridae</taxon>
        <taxon>Pentapetalae</taxon>
        <taxon>rosids</taxon>
        <taxon>fabids</taxon>
        <taxon>Rosales</taxon>
        <taxon>Cannabaceae</taxon>
        <taxon>Cannabis</taxon>
    </lineage>
</organism>
<protein>
    <submittedName>
        <fullName evidence="1">Uncharacterized protein</fullName>
    </submittedName>
</protein>
<name>A0A803NLS0_CANSA</name>
<accession>A0A803NLS0</accession>
<dbReference type="AlphaFoldDB" id="A0A803NLS0"/>
<dbReference type="EnsemblPlants" id="evm.model.01.2584">
    <property type="protein sequence ID" value="cds.evm.model.01.2584"/>
    <property type="gene ID" value="evm.TU.01.2584"/>
</dbReference>
<reference evidence="1" key="2">
    <citation type="submission" date="2021-03" db="UniProtKB">
        <authorList>
            <consortium name="EnsemblPlants"/>
        </authorList>
    </citation>
    <scope>IDENTIFICATION</scope>
</reference>
<reference evidence="1" key="1">
    <citation type="submission" date="2018-11" db="EMBL/GenBank/DDBJ databases">
        <authorList>
            <person name="Grassa J C."/>
        </authorList>
    </citation>
    <scope>NUCLEOTIDE SEQUENCE [LARGE SCALE GENOMIC DNA]</scope>
</reference>